<keyword evidence="1" id="KW-0812">Transmembrane</keyword>
<accession>A0A382PAW8</accession>
<evidence type="ECO:0000256" key="1">
    <source>
        <dbReference type="SAM" id="Phobius"/>
    </source>
</evidence>
<keyword evidence="1" id="KW-0472">Membrane</keyword>
<reference evidence="2" key="1">
    <citation type="submission" date="2018-05" db="EMBL/GenBank/DDBJ databases">
        <authorList>
            <person name="Lanie J.A."/>
            <person name="Ng W.-L."/>
            <person name="Kazmierczak K.M."/>
            <person name="Andrzejewski T.M."/>
            <person name="Davidsen T.M."/>
            <person name="Wayne K.J."/>
            <person name="Tettelin H."/>
            <person name="Glass J.I."/>
            <person name="Rusch D."/>
            <person name="Podicherti R."/>
            <person name="Tsui H.-C.T."/>
            <person name="Winkler M.E."/>
        </authorList>
    </citation>
    <scope>NUCLEOTIDE SEQUENCE</scope>
</reference>
<name>A0A382PAW8_9ZZZZ</name>
<feature type="transmembrane region" description="Helical" evidence="1">
    <location>
        <begin position="71"/>
        <end position="89"/>
    </location>
</feature>
<sequence>MTLVPTYPLGKVFPGYKNGFFRKDEYQGINIFRLYAVTGYRDNVVKKILKYVNFMTLGSIVAIFIGRKYDYIFGFNMSALTGMLPAVLIRKLYKKPTMFWVQDVWPDTVYAYGFKKTKALSTVLDLFVRFIYRNVDVIAVSGKGFESKLSPYVGK</sequence>
<proteinExistence type="predicted"/>
<gene>
    <name evidence="2" type="ORF">METZ01_LOCUS322609</name>
</gene>
<evidence type="ECO:0008006" key="3">
    <source>
        <dbReference type="Google" id="ProtNLM"/>
    </source>
</evidence>
<evidence type="ECO:0000313" key="2">
    <source>
        <dbReference type="EMBL" id="SVC69755.1"/>
    </source>
</evidence>
<organism evidence="2">
    <name type="scientific">marine metagenome</name>
    <dbReference type="NCBI Taxonomy" id="408172"/>
    <lineage>
        <taxon>unclassified sequences</taxon>
        <taxon>metagenomes</taxon>
        <taxon>ecological metagenomes</taxon>
    </lineage>
</organism>
<dbReference type="SUPFAM" id="SSF53756">
    <property type="entry name" value="UDP-Glycosyltransferase/glycogen phosphorylase"/>
    <property type="match status" value="1"/>
</dbReference>
<dbReference type="AlphaFoldDB" id="A0A382PAW8"/>
<dbReference type="EMBL" id="UINC01105656">
    <property type="protein sequence ID" value="SVC69755.1"/>
    <property type="molecule type" value="Genomic_DNA"/>
</dbReference>
<keyword evidence="1" id="KW-1133">Transmembrane helix</keyword>
<feature type="transmembrane region" description="Helical" evidence="1">
    <location>
        <begin position="48"/>
        <end position="65"/>
    </location>
</feature>
<protein>
    <recommendedName>
        <fullName evidence="3">Glycosyltransferase subfamily 4-like N-terminal domain-containing protein</fullName>
    </recommendedName>
</protein>
<feature type="non-terminal residue" evidence="2">
    <location>
        <position position="155"/>
    </location>
</feature>